<keyword evidence="2" id="KW-1185">Reference proteome</keyword>
<reference evidence="1 2" key="1">
    <citation type="journal article" date="2022" name="Nat. Genet.">
        <title>Improved pea reference genome and pan-genome highlight genomic features and evolutionary characteristics.</title>
        <authorList>
            <person name="Yang T."/>
            <person name="Liu R."/>
            <person name="Luo Y."/>
            <person name="Hu S."/>
            <person name="Wang D."/>
            <person name="Wang C."/>
            <person name="Pandey M.K."/>
            <person name="Ge S."/>
            <person name="Xu Q."/>
            <person name="Li N."/>
            <person name="Li G."/>
            <person name="Huang Y."/>
            <person name="Saxena R.K."/>
            <person name="Ji Y."/>
            <person name="Li M."/>
            <person name="Yan X."/>
            <person name="He Y."/>
            <person name="Liu Y."/>
            <person name="Wang X."/>
            <person name="Xiang C."/>
            <person name="Varshney R.K."/>
            <person name="Ding H."/>
            <person name="Gao S."/>
            <person name="Zong X."/>
        </authorList>
    </citation>
    <scope>NUCLEOTIDE SEQUENCE [LARGE SCALE GENOMIC DNA]</scope>
    <source>
        <strain evidence="1 2">cv. Zhongwan 6</strain>
    </source>
</reference>
<dbReference type="PANTHER" id="PTHR31339">
    <property type="entry name" value="PECTIN LYASE-RELATED"/>
    <property type="match status" value="1"/>
</dbReference>
<dbReference type="InterPro" id="IPR051801">
    <property type="entry name" value="GH28_Enzymes"/>
</dbReference>
<protein>
    <submittedName>
        <fullName evidence="1">Uncharacterized protein</fullName>
    </submittedName>
</protein>
<gene>
    <name evidence="1" type="ORF">KIW84_061769</name>
</gene>
<organism evidence="1 2">
    <name type="scientific">Pisum sativum</name>
    <name type="common">Garden pea</name>
    <name type="synonym">Lathyrus oleraceus</name>
    <dbReference type="NCBI Taxonomy" id="3888"/>
    <lineage>
        <taxon>Eukaryota</taxon>
        <taxon>Viridiplantae</taxon>
        <taxon>Streptophyta</taxon>
        <taxon>Embryophyta</taxon>
        <taxon>Tracheophyta</taxon>
        <taxon>Spermatophyta</taxon>
        <taxon>Magnoliopsida</taxon>
        <taxon>eudicotyledons</taxon>
        <taxon>Gunneridae</taxon>
        <taxon>Pentapetalae</taxon>
        <taxon>rosids</taxon>
        <taxon>fabids</taxon>
        <taxon>Fabales</taxon>
        <taxon>Fabaceae</taxon>
        <taxon>Papilionoideae</taxon>
        <taxon>50 kb inversion clade</taxon>
        <taxon>NPAAA clade</taxon>
        <taxon>Hologalegina</taxon>
        <taxon>IRL clade</taxon>
        <taxon>Fabeae</taxon>
        <taxon>Lathyrus</taxon>
    </lineage>
</organism>
<evidence type="ECO:0000313" key="1">
    <source>
        <dbReference type="EMBL" id="KAI5395300.1"/>
    </source>
</evidence>
<evidence type="ECO:0000313" key="2">
    <source>
        <dbReference type="Proteomes" id="UP001058974"/>
    </source>
</evidence>
<dbReference type="PANTHER" id="PTHR31339:SF12">
    <property type="entry name" value="ENDO-POLYGALACTURONASE-LIKE PROTEIN"/>
    <property type="match status" value="1"/>
</dbReference>
<proteinExistence type="predicted"/>
<comment type="caution">
    <text evidence="1">The sequence shown here is derived from an EMBL/GenBank/DDBJ whole genome shotgun (WGS) entry which is preliminary data.</text>
</comment>
<dbReference type="Proteomes" id="UP001058974">
    <property type="component" value="Chromosome 6"/>
</dbReference>
<dbReference type="AlphaFoldDB" id="A0A9D5A7D1"/>
<dbReference type="EMBL" id="JAMSHJ010000006">
    <property type="protein sequence ID" value="KAI5395300.1"/>
    <property type="molecule type" value="Genomic_DNA"/>
</dbReference>
<sequence>MKLNTMKYVFWMIGTYEQHPDKDFDSKAFLKVSGINYRDVIAKNMTIAGEKNKLPWNCIGVAGVSNNVSPQSCELLLKKKDKLDCPYSSDKLPIENV</sequence>
<accession>A0A9D5A7D1</accession>
<dbReference type="Gramene" id="Psat06G0176900-T1">
    <property type="protein sequence ID" value="KAI5395300.1"/>
    <property type="gene ID" value="KIW84_061769"/>
</dbReference>
<name>A0A9D5A7D1_PEA</name>